<dbReference type="InterPro" id="IPR036866">
    <property type="entry name" value="RibonucZ/Hydroxyglut_hydro"/>
</dbReference>
<evidence type="ECO:0000313" key="6">
    <source>
        <dbReference type="EMBL" id="PIQ07454.1"/>
    </source>
</evidence>
<keyword evidence="2" id="KW-0479">Metal-binding</keyword>
<evidence type="ECO:0000313" key="7">
    <source>
        <dbReference type="Proteomes" id="UP000230778"/>
    </source>
</evidence>
<evidence type="ECO:0000256" key="3">
    <source>
        <dbReference type="ARBA" id="ARBA00022801"/>
    </source>
</evidence>
<dbReference type="EMBL" id="PCUC01000011">
    <property type="protein sequence ID" value="PIQ07454.1"/>
    <property type="molecule type" value="Genomic_DNA"/>
</dbReference>
<comment type="cofactor">
    <cofactor evidence="1">
        <name>Zn(2+)</name>
        <dbReference type="ChEBI" id="CHEBI:29105"/>
    </cofactor>
</comment>
<evidence type="ECO:0000256" key="4">
    <source>
        <dbReference type="ARBA" id="ARBA00022833"/>
    </source>
</evidence>
<keyword evidence="4" id="KW-0862">Zinc</keyword>
<proteinExistence type="predicted"/>
<organism evidence="6 7">
    <name type="scientific">Candidatus Nealsonbacteria bacterium CG18_big_fil_WC_8_21_14_2_50_37_10</name>
    <dbReference type="NCBI Taxonomy" id="1974717"/>
    <lineage>
        <taxon>Bacteria</taxon>
        <taxon>Candidatus Nealsoniibacteriota</taxon>
    </lineage>
</organism>
<evidence type="ECO:0000256" key="1">
    <source>
        <dbReference type="ARBA" id="ARBA00001947"/>
    </source>
</evidence>
<name>A0A2H0FLA3_9BACT</name>
<evidence type="ECO:0000259" key="5">
    <source>
        <dbReference type="SMART" id="SM00849"/>
    </source>
</evidence>
<reference evidence="6 7" key="1">
    <citation type="submission" date="2017-09" db="EMBL/GenBank/DDBJ databases">
        <title>Depth-based differentiation of microbial function through sediment-hosted aquifers and enrichment of novel symbionts in the deep terrestrial subsurface.</title>
        <authorList>
            <person name="Probst A.J."/>
            <person name="Ladd B."/>
            <person name="Jarett J.K."/>
            <person name="Geller-Mcgrath D.E."/>
            <person name="Sieber C.M."/>
            <person name="Emerson J.B."/>
            <person name="Anantharaman K."/>
            <person name="Thomas B.C."/>
            <person name="Malmstrom R."/>
            <person name="Stieglmeier M."/>
            <person name="Klingl A."/>
            <person name="Woyke T."/>
            <person name="Ryan C.M."/>
            <person name="Banfield J.F."/>
        </authorList>
    </citation>
    <scope>NUCLEOTIDE SEQUENCE [LARGE SCALE GENOMIC DNA]</scope>
    <source>
        <strain evidence="6">CG18_big_fil_WC_8_21_14_2_50_37_10</strain>
    </source>
</reference>
<dbReference type="GO" id="GO:0046872">
    <property type="term" value="F:metal ion binding"/>
    <property type="evidence" value="ECO:0007669"/>
    <property type="project" value="UniProtKB-KW"/>
</dbReference>
<feature type="domain" description="Metallo-beta-lactamase" evidence="5">
    <location>
        <begin position="16"/>
        <end position="189"/>
    </location>
</feature>
<dbReference type="AlphaFoldDB" id="A0A2H0FLA3"/>
<dbReference type="PANTHER" id="PTHR46233:SF3">
    <property type="entry name" value="HYDROXYACYLGLUTATHIONE HYDROLASE GLOC"/>
    <property type="match status" value="1"/>
</dbReference>
<dbReference type="Pfam" id="PF00753">
    <property type="entry name" value="Lactamase_B"/>
    <property type="match status" value="1"/>
</dbReference>
<comment type="caution">
    <text evidence="6">The sequence shown here is derived from an EMBL/GenBank/DDBJ whole genome shotgun (WGS) entry which is preliminary data.</text>
</comment>
<gene>
    <name evidence="6" type="ORF">COW72_00195</name>
</gene>
<dbReference type="SUPFAM" id="SSF56281">
    <property type="entry name" value="Metallo-hydrolase/oxidoreductase"/>
    <property type="match status" value="1"/>
</dbReference>
<dbReference type="CDD" id="cd06262">
    <property type="entry name" value="metallo-hydrolase-like_MBL-fold"/>
    <property type="match status" value="1"/>
</dbReference>
<dbReference type="SMART" id="SM00849">
    <property type="entry name" value="Lactamase_B"/>
    <property type="match status" value="1"/>
</dbReference>
<keyword evidence="3 6" id="KW-0378">Hydrolase</keyword>
<dbReference type="PANTHER" id="PTHR46233">
    <property type="entry name" value="HYDROXYACYLGLUTATHIONE HYDROLASE GLOC"/>
    <property type="match status" value="1"/>
</dbReference>
<dbReference type="InterPro" id="IPR051453">
    <property type="entry name" value="MBL_Glyoxalase_II"/>
</dbReference>
<dbReference type="GO" id="GO:0016787">
    <property type="term" value="F:hydrolase activity"/>
    <property type="evidence" value="ECO:0007669"/>
    <property type="project" value="UniProtKB-KW"/>
</dbReference>
<accession>A0A2H0FLA3</accession>
<evidence type="ECO:0000256" key="2">
    <source>
        <dbReference type="ARBA" id="ARBA00022723"/>
    </source>
</evidence>
<dbReference type="Gene3D" id="3.60.15.10">
    <property type="entry name" value="Ribonuclease Z/Hydroxyacylglutathione hydrolase-like"/>
    <property type="match status" value="1"/>
</dbReference>
<dbReference type="Proteomes" id="UP000230778">
    <property type="component" value="Unassembled WGS sequence"/>
</dbReference>
<sequence>MPKNFEIKHLITGPLLTNCYILISKGESLVIDPGAGLKQILEELTKNQAKLKYIVLTHYHWDHTLGAPKLRKDSNPPTALPPLRRAPTGAKIFIHEGEKDFLKFKVDQFLKDGDEIKVGEISLKIVHTPGHTKGSICLLGDGFIFTGDTLFEDAYGRTDLSGGSQTEMENSLEKLKKILKPGMKVYPGHGEVFEK</sequence>
<dbReference type="InterPro" id="IPR001279">
    <property type="entry name" value="Metallo-B-lactamas"/>
</dbReference>
<protein>
    <submittedName>
        <fullName evidence="6">MBL fold metallo-hydrolase</fullName>
    </submittedName>
</protein>